<name>A0A5N5W3E6_STRMB</name>
<accession>A0A5N5W3E6</accession>
<reference evidence="1 2" key="1">
    <citation type="journal article" date="2019" name="Microb. Cell Fact.">
        <title>Exploring novel herbicidin analogues by transcriptional regulator overexpression and MS/MS molecular networking.</title>
        <authorList>
            <person name="Shi Y."/>
            <person name="Gu R."/>
            <person name="Li Y."/>
            <person name="Wang X."/>
            <person name="Ren W."/>
            <person name="Li X."/>
            <person name="Wang L."/>
            <person name="Xie Y."/>
            <person name="Hong B."/>
        </authorList>
    </citation>
    <scope>NUCLEOTIDE SEQUENCE [LARGE SCALE GENOMIC DNA]</scope>
    <source>
        <strain evidence="1 2">US-43</strain>
    </source>
</reference>
<keyword evidence="2" id="KW-1185">Reference proteome</keyword>
<organism evidence="1 2">
    <name type="scientific">Streptomyces mobaraensis</name>
    <name type="common">Streptoverticillium mobaraense</name>
    <dbReference type="NCBI Taxonomy" id="35621"/>
    <lineage>
        <taxon>Bacteria</taxon>
        <taxon>Bacillati</taxon>
        <taxon>Actinomycetota</taxon>
        <taxon>Actinomycetes</taxon>
        <taxon>Kitasatosporales</taxon>
        <taxon>Streptomycetaceae</taxon>
        <taxon>Streptomyces</taxon>
    </lineage>
</organism>
<gene>
    <name evidence="1" type="ORF">FRZ00_23025</name>
</gene>
<dbReference type="RefSeq" id="WP_152264813.1">
    <property type="nucleotide sequence ID" value="NZ_VOKX01000095.1"/>
</dbReference>
<evidence type="ECO:0000313" key="1">
    <source>
        <dbReference type="EMBL" id="KAB7837591.1"/>
    </source>
</evidence>
<sequence length="64" mass="7006">MTYREGAYVVDTRSAKLAQVMARAGDSVYVRPPGGGREWEAPAEALRLATRDERAAAGLARRTR</sequence>
<dbReference type="EMBL" id="VOKX01000095">
    <property type="protein sequence ID" value="KAB7837591.1"/>
    <property type="molecule type" value="Genomic_DNA"/>
</dbReference>
<dbReference type="AlphaFoldDB" id="A0A5N5W3E6"/>
<proteinExistence type="predicted"/>
<dbReference type="OrthoDB" id="3855669at2"/>
<comment type="caution">
    <text evidence="1">The sequence shown here is derived from an EMBL/GenBank/DDBJ whole genome shotgun (WGS) entry which is preliminary data.</text>
</comment>
<evidence type="ECO:0000313" key="2">
    <source>
        <dbReference type="Proteomes" id="UP000327000"/>
    </source>
</evidence>
<protein>
    <submittedName>
        <fullName evidence="1">Uncharacterized protein</fullName>
    </submittedName>
</protein>
<dbReference type="Proteomes" id="UP000327000">
    <property type="component" value="Unassembled WGS sequence"/>
</dbReference>